<dbReference type="EMBL" id="KV441405">
    <property type="protein sequence ID" value="OAF56168.1"/>
    <property type="molecule type" value="Genomic_DNA"/>
</dbReference>
<protein>
    <submittedName>
        <fullName evidence="2">Uncharacterized protein</fullName>
    </submittedName>
</protein>
<reference evidence="2" key="1">
    <citation type="submission" date="2016-03" db="EMBL/GenBank/DDBJ databases">
        <title>Updated assembly of Pseudogymnoascus destructans, the fungus causing white-nose syndrome of bats.</title>
        <authorList>
            <person name="Palmer J.M."/>
            <person name="Drees K.P."/>
            <person name="Foster J.T."/>
            <person name="Lindner D.L."/>
        </authorList>
    </citation>
    <scope>NUCLEOTIDE SEQUENCE [LARGE SCALE GENOMIC DNA]</scope>
    <source>
        <strain evidence="2">20631-21</strain>
    </source>
</reference>
<dbReference type="VEuPathDB" id="FungiDB:GMDG_08519"/>
<feature type="compositionally biased region" description="Acidic residues" evidence="1">
    <location>
        <begin position="82"/>
        <end position="94"/>
    </location>
</feature>
<proteinExistence type="predicted"/>
<organism evidence="2">
    <name type="scientific">Pseudogymnoascus destructans</name>
    <dbReference type="NCBI Taxonomy" id="655981"/>
    <lineage>
        <taxon>Eukaryota</taxon>
        <taxon>Fungi</taxon>
        <taxon>Dikarya</taxon>
        <taxon>Ascomycota</taxon>
        <taxon>Pezizomycotina</taxon>
        <taxon>Leotiomycetes</taxon>
        <taxon>Thelebolales</taxon>
        <taxon>Thelebolaceae</taxon>
        <taxon>Pseudogymnoascus</taxon>
    </lineage>
</organism>
<dbReference type="Proteomes" id="UP000077154">
    <property type="component" value="Unassembled WGS sequence"/>
</dbReference>
<sequence>MPLLAYAKVHTKLGTSLTSARTRVRSGSLYQDKARTNTHLGSGFDLNTTDGVRDALAELRGMERALSARGRALEGGATVEDVSSEDDVESEGEGEGSTWEGFE</sequence>
<gene>
    <name evidence="2" type="ORF">VC83_07448</name>
</gene>
<dbReference type="AlphaFoldDB" id="A0A177A1X9"/>
<feature type="region of interest" description="Disordered" evidence="1">
    <location>
        <begin position="69"/>
        <end position="103"/>
    </location>
</feature>
<accession>A0A177A1X9</accession>
<dbReference type="GeneID" id="36290493"/>
<evidence type="ECO:0000256" key="1">
    <source>
        <dbReference type="SAM" id="MobiDB-lite"/>
    </source>
</evidence>
<dbReference type="OrthoDB" id="10389697at2759"/>
<evidence type="ECO:0000313" key="2">
    <source>
        <dbReference type="EMBL" id="OAF56168.1"/>
    </source>
</evidence>
<dbReference type="RefSeq" id="XP_024321465.1">
    <property type="nucleotide sequence ID" value="XM_024471018.1"/>
</dbReference>
<name>A0A177A1X9_9PEZI</name>